<organism evidence="1 2">
    <name type="scientific">Limosilactobacillus frumenti DSM 13145</name>
    <dbReference type="NCBI Taxonomy" id="1423746"/>
    <lineage>
        <taxon>Bacteria</taxon>
        <taxon>Bacillati</taxon>
        <taxon>Bacillota</taxon>
        <taxon>Bacilli</taxon>
        <taxon>Lactobacillales</taxon>
        <taxon>Lactobacillaceae</taxon>
        <taxon>Limosilactobacillus</taxon>
    </lineage>
</organism>
<evidence type="ECO:0000313" key="1">
    <source>
        <dbReference type="EMBL" id="KRL27724.1"/>
    </source>
</evidence>
<evidence type="ECO:0000313" key="2">
    <source>
        <dbReference type="Proteomes" id="UP000051445"/>
    </source>
</evidence>
<dbReference type="STRING" id="1423746.FD27_GL000464"/>
<name>A0A0R1P650_9LACO</name>
<reference evidence="1 2" key="1">
    <citation type="journal article" date="2015" name="Genome Announc.">
        <title>Expanding the biotechnology potential of lactobacilli through comparative genomics of 213 strains and associated genera.</title>
        <authorList>
            <person name="Sun Z."/>
            <person name="Harris H.M."/>
            <person name="McCann A."/>
            <person name="Guo C."/>
            <person name="Argimon S."/>
            <person name="Zhang W."/>
            <person name="Yang X."/>
            <person name="Jeffery I.B."/>
            <person name="Cooney J.C."/>
            <person name="Kagawa T.F."/>
            <person name="Liu W."/>
            <person name="Song Y."/>
            <person name="Salvetti E."/>
            <person name="Wrobel A."/>
            <person name="Rasinkangas P."/>
            <person name="Parkhill J."/>
            <person name="Rea M.C."/>
            <person name="O'Sullivan O."/>
            <person name="Ritari J."/>
            <person name="Douillard F.P."/>
            <person name="Paul Ross R."/>
            <person name="Yang R."/>
            <person name="Briner A.E."/>
            <person name="Felis G.E."/>
            <person name="de Vos W.M."/>
            <person name="Barrangou R."/>
            <person name="Klaenhammer T.R."/>
            <person name="Caufield P.W."/>
            <person name="Cui Y."/>
            <person name="Zhang H."/>
            <person name="O'Toole P.W."/>
        </authorList>
    </citation>
    <scope>NUCLEOTIDE SEQUENCE [LARGE SCALE GENOMIC DNA]</scope>
    <source>
        <strain evidence="1 2">DSM 13145</strain>
    </source>
</reference>
<sequence>MEEVAMKVAQNQVHGRQVSQDEVIHDAVRDILQALLDDALEGHYDDVKWTGNQLEVTDAMGAKVGVVSSTKENFEEEFKADPDQLKAHLADEVDHIVGGR</sequence>
<dbReference type="Proteomes" id="UP000051445">
    <property type="component" value="Unassembled WGS sequence"/>
</dbReference>
<comment type="caution">
    <text evidence="1">The sequence shown here is derived from an EMBL/GenBank/DDBJ whole genome shotgun (WGS) entry which is preliminary data.</text>
</comment>
<keyword evidence="2" id="KW-1185">Reference proteome</keyword>
<accession>A0A0R1P650</accession>
<dbReference type="EMBL" id="AZER01000014">
    <property type="protein sequence ID" value="KRL27724.1"/>
    <property type="molecule type" value="Genomic_DNA"/>
</dbReference>
<gene>
    <name evidence="1" type="ORF">FD27_GL000464</name>
</gene>
<protein>
    <submittedName>
        <fullName evidence="1">Uncharacterized protein</fullName>
    </submittedName>
</protein>
<dbReference type="AlphaFoldDB" id="A0A0R1P650"/>
<dbReference type="PATRIC" id="fig|1423746.3.peg.472"/>
<proteinExistence type="predicted"/>